<organism evidence="2 3">
    <name type="scientific">Riccia fluitans</name>
    <dbReference type="NCBI Taxonomy" id="41844"/>
    <lineage>
        <taxon>Eukaryota</taxon>
        <taxon>Viridiplantae</taxon>
        <taxon>Streptophyta</taxon>
        <taxon>Embryophyta</taxon>
        <taxon>Marchantiophyta</taxon>
        <taxon>Marchantiopsida</taxon>
        <taxon>Marchantiidae</taxon>
        <taxon>Marchantiales</taxon>
        <taxon>Ricciaceae</taxon>
        <taxon>Riccia</taxon>
    </lineage>
</organism>
<evidence type="ECO:0000313" key="3">
    <source>
        <dbReference type="Proteomes" id="UP001605036"/>
    </source>
</evidence>
<gene>
    <name evidence="2" type="ORF">R1flu_010977</name>
</gene>
<dbReference type="EMBL" id="JBHFFA010000002">
    <property type="protein sequence ID" value="KAL2643390.1"/>
    <property type="molecule type" value="Genomic_DNA"/>
</dbReference>
<proteinExistence type="predicted"/>
<feature type="region of interest" description="Disordered" evidence="1">
    <location>
        <begin position="87"/>
        <end position="117"/>
    </location>
</feature>
<reference evidence="2 3" key="1">
    <citation type="submission" date="2024-09" db="EMBL/GenBank/DDBJ databases">
        <title>Chromosome-scale assembly of Riccia fluitans.</title>
        <authorList>
            <person name="Paukszto L."/>
            <person name="Sawicki J."/>
            <person name="Karawczyk K."/>
            <person name="Piernik-Szablinska J."/>
            <person name="Szczecinska M."/>
            <person name="Mazdziarz M."/>
        </authorList>
    </citation>
    <scope>NUCLEOTIDE SEQUENCE [LARGE SCALE GENOMIC DNA]</scope>
    <source>
        <strain evidence="2">Rf_01</strain>
        <tissue evidence="2">Aerial parts of the thallus</tissue>
    </source>
</reference>
<evidence type="ECO:0000313" key="2">
    <source>
        <dbReference type="EMBL" id="KAL2643390.1"/>
    </source>
</evidence>
<evidence type="ECO:0000256" key="1">
    <source>
        <dbReference type="SAM" id="MobiDB-lite"/>
    </source>
</evidence>
<dbReference type="Proteomes" id="UP001605036">
    <property type="component" value="Unassembled WGS sequence"/>
</dbReference>
<accession>A0ABD1Z6P6</accession>
<dbReference type="AlphaFoldDB" id="A0ABD1Z6P6"/>
<feature type="compositionally biased region" description="Acidic residues" evidence="1">
    <location>
        <begin position="95"/>
        <end position="114"/>
    </location>
</feature>
<name>A0ABD1Z6P6_9MARC</name>
<keyword evidence="3" id="KW-1185">Reference proteome</keyword>
<protein>
    <submittedName>
        <fullName evidence="2">Uncharacterized protein</fullName>
    </submittedName>
</protein>
<comment type="caution">
    <text evidence="2">The sequence shown here is derived from an EMBL/GenBank/DDBJ whole genome shotgun (WGS) entry which is preliminary data.</text>
</comment>
<sequence length="143" mass="16128">MTRPPHPKYPSDSKNYHEIKRPSCVQTIRPPEKLLDMYMTLRRCLGPKTSHAPVIRFLFEAADAAITVVIQAEDARIIRDLQLHPSMSNCNKEEPEFEGVEDSEDEELSDEETREEVGLGGADVDGVLCADSRFCVLIDDVLQ</sequence>